<proteinExistence type="predicted"/>
<dbReference type="InterPro" id="IPR010664">
    <property type="entry name" value="LipoPS_assembly_LptC-rel"/>
</dbReference>
<dbReference type="NCBIfam" id="TIGR04409">
    <property type="entry name" value="LptC_YrbK"/>
    <property type="match status" value="2"/>
</dbReference>
<keyword evidence="2" id="KW-0997">Cell inner membrane</keyword>
<protein>
    <submittedName>
        <fullName evidence="6">LPS export ABC transporter periplasmic protein LptC</fullName>
    </submittedName>
</protein>
<dbReference type="PANTHER" id="PTHR37481:SF1">
    <property type="entry name" value="LIPOPOLYSACCHARIDE EXPORT SYSTEM PROTEIN LPTC"/>
    <property type="match status" value="1"/>
</dbReference>
<keyword evidence="5" id="KW-0472">Membrane</keyword>
<dbReference type="GO" id="GO:0017089">
    <property type="term" value="F:glycolipid transfer activity"/>
    <property type="evidence" value="ECO:0007669"/>
    <property type="project" value="TreeGrafter"/>
</dbReference>
<keyword evidence="4" id="KW-1133">Transmembrane helix</keyword>
<name>A0A1X4GJW1_9CYAN</name>
<evidence type="ECO:0000313" key="7">
    <source>
        <dbReference type="Proteomes" id="UP000192997"/>
    </source>
</evidence>
<dbReference type="InterPro" id="IPR052363">
    <property type="entry name" value="LPS_export_LptC"/>
</dbReference>
<dbReference type="GO" id="GO:0005886">
    <property type="term" value="C:plasma membrane"/>
    <property type="evidence" value="ECO:0007669"/>
    <property type="project" value="InterPro"/>
</dbReference>
<dbReference type="InterPro" id="IPR026265">
    <property type="entry name" value="LptC"/>
</dbReference>
<gene>
    <name evidence="6" type="ORF">B7O87_00115</name>
</gene>
<evidence type="ECO:0000256" key="4">
    <source>
        <dbReference type="ARBA" id="ARBA00022989"/>
    </source>
</evidence>
<accession>A0A1X4GJW1</accession>
<sequence>MGALMRNFLRGSKSNSSRYSFMCFYMLNMPKNFSYLSVILLLLTGLFGCSGSSTISPVENNSDSDRLRSDSQLTFFGVSLEQFDQDGKPFWKVQAREAKYTKEKEIGQAKNPQGELYQDGKVVYTIKAETADIQQDGKKLVLKGKIVARDPRNGAILEGNELEWRPQEDLLIVRNQFNGRHRQLKATAQEARVKTRQQQVEFKGQVFAVSNDPKLQIKTERLLWQVQSEKLVGDRPVEIQRYQNNQFTDRAQGKGIEVNLKTKITTLGPEAKLQLINPPMQINSNAISWDINQEIVKSNVPVRVIHQGENITVSGNQAEMKLLQKTVYLTGDVKAIGQRNQYLKSDRLTWYLERKLVEAQGKVIYHQMEPPLTFQGSTAIGNLATENIIVKGGSSGQVITEVIPQQVITPSLGER</sequence>
<dbReference type="Pfam" id="PF06835">
    <property type="entry name" value="LptC"/>
    <property type="match status" value="3"/>
</dbReference>
<evidence type="ECO:0000313" key="6">
    <source>
        <dbReference type="EMBL" id="OSO97418.1"/>
    </source>
</evidence>
<evidence type="ECO:0000256" key="3">
    <source>
        <dbReference type="ARBA" id="ARBA00022692"/>
    </source>
</evidence>
<evidence type="ECO:0000256" key="2">
    <source>
        <dbReference type="ARBA" id="ARBA00022519"/>
    </source>
</evidence>
<dbReference type="EMBL" id="NBYN01000002">
    <property type="protein sequence ID" value="OSO97418.1"/>
    <property type="molecule type" value="Genomic_DNA"/>
</dbReference>
<comment type="caution">
    <text evidence="6">The sequence shown here is derived from an EMBL/GenBank/DDBJ whole genome shotgun (WGS) entry which is preliminary data.</text>
</comment>
<dbReference type="GO" id="GO:0015221">
    <property type="term" value="F:lipopolysaccharide transmembrane transporter activity"/>
    <property type="evidence" value="ECO:0007669"/>
    <property type="project" value="InterPro"/>
</dbReference>
<organism evidence="6 7">
    <name type="scientific">Cylindrospermopsis raciborskii CENA303</name>
    <dbReference type="NCBI Taxonomy" id="1170769"/>
    <lineage>
        <taxon>Bacteria</taxon>
        <taxon>Bacillati</taxon>
        <taxon>Cyanobacteriota</taxon>
        <taxon>Cyanophyceae</taxon>
        <taxon>Nostocales</taxon>
        <taxon>Aphanizomenonaceae</taxon>
        <taxon>Cylindrospermopsis</taxon>
    </lineage>
</organism>
<evidence type="ECO:0000256" key="5">
    <source>
        <dbReference type="ARBA" id="ARBA00023136"/>
    </source>
</evidence>
<keyword evidence="1" id="KW-1003">Cell membrane</keyword>
<dbReference type="PANTHER" id="PTHR37481">
    <property type="entry name" value="LIPOPOLYSACCHARIDE EXPORT SYSTEM PROTEIN LPTC"/>
    <property type="match status" value="1"/>
</dbReference>
<dbReference type="AlphaFoldDB" id="A0A1X4GJW1"/>
<dbReference type="Proteomes" id="UP000192997">
    <property type="component" value="Unassembled WGS sequence"/>
</dbReference>
<reference evidence="7" key="1">
    <citation type="submission" date="2017-04" db="EMBL/GenBank/DDBJ databases">
        <authorList>
            <person name="Abreu V.A."/>
            <person name="Popin R.V."/>
            <person name="Rigonato J."/>
            <person name="Andreote A.P."/>
            <person name="Schaker P.C."/>
            <person name="Hoff-Risseti C."/>
            <person name="Alvarenga D.O."/>
            <person name="Varani A.M."/>
            <person name="Fiore M.F."/>
        </authorList>
    </citation>
    <scope>NUCLEOTIDE SEQUENCE [LARGE SCALE GENOMIC DNA]</scope>
    <source>
        <strain evidence="7">CENA303</strain>
    </source>
</reference>
<dbReference type="Gene3D" id="2.60.450.10">
    <property type="entry name" value="Lipopolysaccharide (LPS) transport protein A like domain"/>
    <property type="match status" value="3"/>
</dbReference>
<dbReference type="GO" id="GO:0030288">
    <property type="term" value="C:outer membrane-bounded periplasmic space"/>
    <property type="evidence" value="ECO:0007669"/>
    <property type="project" value="TreeGrafter"/>
</dbReference>
<evidence type="ECO:0000256" key="1">
    <source>
        <dbReference type="ARBA" id="ARBA00022475"/>
    </source>
</evidence>
<keyword evidence="3" id="KW-0812">Transmembrane</keyword>